<dbReference type="Pfam" id="PF24175">
    <property type="entry name" value="SU10_adaptor"/>
    <property type="match status" value="1"/>
</dbReference>
<dbReference type="Proteomes" id="UP000070475">
    <property type="component" value="Unassembled WGS sequence"/>
</dbReference>
<gene>
    <name evidence="1" type="ORF">AMQ84_27260</name>
</gene>
<organism evidence="1 2">
    <name type="scientific">Paenibacillus riograndensis</name>
    <dbReference type="NCBI Taxonomy" id="483937"/>
    <lineage>
        <taxon>Bacteria</taxon>
        <taxon>Bacillati</taxon>
        <taxon>Bacillota</taxon>
        <taxon>Bacilli</taxon>
        <taxon>Bacillales</taxon>
        <taxon>Paenibacillaceae</taxon>
        <taxon>Paenibacillus</taxon>
        <taxon>Paenibacillus sonchi group</taxon>
    </lineage>
</organism>
<accession>A0A132TKA0</accession>
<evidence type="ECO:0000313" key="2">
    <source>
        <dbReference type="Proteomes" id="UP000070475"/>
    </source>
</evidence>
<evidence type="ECO:0000313" key="1">
    <source>
        <dbReference type="EMBL" id="KWX71623.1"/>
    </source>
</evidence>
<keyword evidence="2" id="KW-1185">Reference proteome</keyword>
<comment type="caution">
    <text evidence="1">The sequence shown here is derived from an EMBL/GenBank/DDBJ whole genome shotgun (WGS) entry which is preliminary data.</text>
</comment>
<dbReference type="PATRIC" id="fig|483937.3.peg.4285"/>
<protein>
    <submittedName>
        <fullName evidence="1">Uncharacterized protein</fullName>
    </submittedName>
</protein>
<proteinExistence type="predicted"/>
<sequence>MATASSLLNSINLMYRNSYSTADKLVWMNEEQRELFDLLEIDSEPYAFVTVQDNNYYPFPAGFDVTKIKVVTMQITNSSPNPTFQEVTPKQNDDNVFADNCPWYTIVSDAMFLSYPGGVPDAVAVYIYCDADPAEITEVNLNLSPDIPVKYQEILKLGVLKRMASARKDIVMHNNYDAEYQEKISDVLWLRKLKEPEFTQPTSPTTFRNHSRGYVINGW</sequence>
<reference evidence="1 2" key="1">
    <citation type="submission" date="2015-08" db="EMBL/GenBank/DDBJ databases">
        <title>Genomes of Paenibacillus riograndensis.</title>
        <authorList>
            <person name="Sant'Anna F.H."/>
            <person name="Souza R."/>
            <person name="Ambrosini A."/>
            <person name="Bach E."/>
            <person name="Fernandes G."/>
            <person name="Balsanelli E."/>
            <person name="Baura V.A."/>
            <person name="Pedrosa F.O."/>
            <person name="Souza E.M."/>
            <person name="Passaglia L."/>
        </authorList>
    </citation>
    <scope>NUCLEOTIDE SEQUENCE [LARGE SCALE GENOMIC DNA]</scope>
    <source>
        <strain evidence="1 2">CAS34</strain>
    </source>
</reference>
<name>A0A132TKA0_9BACL</name>
<dbReference type="EMBL" id="LIRB01000146">
    <property type="protein sequence ID" value="KWX71623.1"/>
    <property type="molecule type" value="Genomic_DNA"/>
</dbReference>
<dbReference type="RefSeq" id="WP_060862942.1">
    <property type="nucleotide sequence ID" value="NZ_LIRB01000146.1"/>
</dbReference>
<dbReference type="AlphaFoldDB" id="A0A132TKA0"/>
<dbReference type="OrthoDB" id="2617976at2"/>
<dbReference type="InterPro" id="IPR056209">
    <property type="entry name" value="SU10_adaptor"/>
</dbReference>